<proteinExistence type="inferred from homology"/>
<evidence type="ECO:0000256" key="2">
    <source>
        <dbReference type="SAM" id="SignalP"/>
    </source>
</evidence>
<gene>
    <name evidence="4" type="ORF">BLNAU_1356</name>
</gene>
<reference evidence="4 5" key="1">
    <citation type="journal article" date="2022" name="bioRxiv">
        <title>Genomics of Preaxostyla Flagellates Illuminates Evolutionary Transitions and the Path Towards Mitochondrial Loss.</title>
        <authorList>
            <person name="Novak L.V.F."/>
            <person name="Treitli S.C."/>
            <person name="Pyrih J."/>
            <person name="Halakuc P."/>
            <person name="Pipaliya S.V."/>
            <person name="Vacek V."/>
            <person name="Brzon O."/>
            <person name="Soukal P."/>
            <person name="Eme L."/>
            <person name="Dacks J.B."/>
            <person name="Karnkowska A."/>
            <person name="Elias M."/>
            <person name="Hampl V."/>
        </authorList>
    </citation>
    <scope>NUCLEOTIDE SEQUENCE [LARGE SCALE GENOMIC DNA]</scope>
    <source>
        <strain evidence="4">NAU3</strain>
        <tissue evidence="4">Gut</tissue>
    </source>
</reference>
<keyword evidence="4" id="KW-0378">Hydrolase</keyword>
<protein>
    <submittedName>
        <fullName evidence="4">Cathepsin B</fullName>
        <ecNumber evidence="4">3.4.22.1</ecNumber>
    </submittedName>
</protein>
<organism evidence="4 5">
    <name type="scientific">Blattamonas nauphoetae</name>
    <dbReference type="NCBI Taxonomy" id="2049346"/>
    <lineage>
        <taxon>Eukaryota</taxon>
        <taxon>Metamonada</taxon>
        <taxon>Preaxostyla</taxon>
        <taxon>Oxymonadida</taxon>
        <taxon>Blattamonas</taxon>
    </lineage>
</organism>
<name>A0ABQ9YJ48_9EUKA</name>
<dbReference type="InterPro" id="IPR000668">
    <property type="entry name" value="Peptidase_C1A_C"/>
</dbReference>
<sequence length="287" mass="31563">MISVCLIASFFAASPLVERINNNPANTWKARDYPANIISIAKAKENIKFPETQTAKKSFAPLSTGDFPETFNCGERWPGSIGPVRDVGTCGGSWAFATANVVAARLYTINKGVGPLSPQDLVSCCDDAYGCQGADIEVVWHHLHYGGVTTEECIPWVSGYGRVPLCPAHCKDGSNITRQWVKSYTMIEGGEPAMMKQMMEEGPIVGGFMMFADFLQYTSGIYHYVEGGFIAANTVMIFGWGVENGVKYWNCMNNWGPYWGENGFFRIQRGINTCSIEGLSSAGHFYF</sequence>
<evidence type="ECO:0000259" key="3">
    <source>
        <dbReference type="SMART" id="SM00645"/>
    </source>
</evidence>
<comment type="similarity">
    <text evidence="1">Belongs to the peptidase C1 family.</text>
</comment>
<dbReference type="Proteomes" id="UP001281761">
    <property type="component" value="Unassembled WGS sequence"/>
</dbReference>
<dbReference type="SMART" id="SM00645">
    <property type="entry name" value="Pept_C1"/>
    <property type="match status" value="1"/>
</dbReference>
<dbReference type="Gene3D" id="3.90.70.10">
    <property type="entry name" value="Cysteine proteinases"/>
    <property type="match status" value="1"/>
</dbReference>
<evidence type="ECO:0000313" key="4">
    <source>
        <dbReference type="EMBL" id="KAK2963789.1"/>
    </source>
</evidence>
<dbReference type="Pfam" id="PF00112">
    <property type="entry name" value="Peptidase_C1"/>
    <property type="match status" value="1"/>
</dbReference>
<accession>A0ABQ9YJ48</accession>
<comment type="caution">
    <text evidence="4">The sequence shown here is derived from an EMBL/GenBank/DDBJ whole genome shotgun (WGS) entry which is preliminary data.</text>
</comment>
<feature type="domain" description="Peptidase C1A papain C-terminal" evidence="3">
    <location>
        <begin position="67"/>
        <end position="284"/>
    </location>
</feature>
<evidence type="ECO:0000313" key="5">
    <source>
        <dbReference type="Proteomes" id="UP001281761"/>
    </source>
</evidence>
<dbReference type="EC" id="3.4.22.1" evidence="4"/>
<evidence type="ECO:0000256" key="1">
    <source>
        <dbReference type="ARBA" id="ARBA00008455"/>
    </source>
</evidence>
<dbReference type="EMBL" id="JARBJD010000005">
    <property type="protein sequence ID" value="KAK2963789.1"/>
    <property type="molecule type" value="Genomic_DNA"/>
</dbReference>
<feature type="signal peptide" evidence="2">
    <location>
        <begin position="1"/>
        <end position="19"/>
    </location>
</feature>
<keyword evidence="2" id="KW-0732">Signal</keyword>
<dbReference type="SUPFAM" id="SSF54001">
    <property type="entry name" value="Cysteine proteinases"/>
    <property type="match status" value="1"/>
</dbReference>
<dbReference type="GO" id="GO:0004197">
    <property type="term" value="F:cysteine-type endopeptidase activity"/>
    <property type="evidence" value="ECO:0007669"/>
    <property type="project" value="UniProtKB-EC"/>
</dbReference>
<dbReference type="PANTHER" id="PTHR12411">
    <property type="entry name" value="CYSTEINE PROTEASE FAMILY C1-RELATED"/>
    <property type="match status" value="1"/>
</dbReference>
<keyword evidence="5" id="KW-1185">Reference proteome</keyword>
<dbReference type="InterPro" id="IPR013128">
    <property type="entry name" value="Peptidase_C1A"/>
</dbReference>
<feature type="chain" id="PRO_5045908606" evidence="2">
    <location>
        <begin position="20"/>
        <end position="287"/>
    </location>
</feature>
<dbReference type="InterPro" id="IPR038765">
    <property type="entry name" value="Papain-like_cys_pep_sf"/>
</dbReference>